<dbReference type="AlphaFoldDB" id="A0A6V8Q820"/>
<accession>A0A6V8Q820</accession>
<sequence length="56" mass="6316">MIHLGEPGIVSDNRKLVHLGKLRIYIPKNVLRQKFLNGPFRYVQLGQGVAVVTIFA</sequence>
<protein>
    <submittedName>
        <fullName evidence="1">Uncharacterized protein</fullName>
    </submittedName>
</protein>
<reference evidence="1 2" key="1">
    <citation type="journal article" date="2020" name="Front. Microbiol.">
        <title>Single-cell genomics of novel Actinobacteria with the Wood-Ljungdahl pathway discovered in a serpentinizing system.</title>
        <authorList>
            <person name="Merino N."/>
            <person name="Kawai M."/>
            <person name="Boyd E.S."/>
            <person name="Colman D.R."/>
            <person name="McGlynn S.E."/>
            <person name="Nealson K.H."/>
            <person name="Kurokawa K."/>
            <person name="Hongoh Y."/>
        </authorList>
    </citation>
    <scope>NUCLEOTIDE SEQUENCE [LARGE SCALE GENOMIC DNA]</scope>
    <source>
        <strain evidence="1 2">S47</strain>
    </source>
</reference>
<name>A0A6V8Q820_9ACTN</name>
<proteinExistence type="predicted"/>
<feature type="non-terminal residue" evidence="1">
    <location>
        <position position="56"/>
    </location>
</feature>
<evidence type="ECO:0000313" key="1">
    <source>
        <dbReference type="EMBL" id="GFP40590.1"/>
    </source>
</evidence>
<dbReference type="Proteomes" id="UP000569018">
    <property type="component" value="Unassembled WGS sequence"/>
</dbReference>
<evidence type="ECO:0000313" key="2">
    <source>
        <dbReference type="Proteomes" id="UP000569018"/>
    </source>
</evidence>
<gene>
    <name evidence="1" type="ORF">HKBW3S47_02287</name>
</gene>
<dbReference type="EMBL" id="BLSD01000330">
    <property type="protein sequence ID" value="GFP40590.1"/>
    <property type="molecule type" value="Genomic_DNA"/>
</dbReference>
<organism evidence="1 2">
    <name type="scientific">Candidatus Hakubella thermalkaliphila</name>
    <dbReference type="NCBI Taxonomy" id="2754717"/>
    <lineage>
        <taxon>Bacteria</taxon>
        <taxon>Bacillati</taxon>
        <taxon>Actinomycetota</taxon>
        <taxon>Actinomycetota incertae sedis</taxon>
        <taxon>Candidatus Hakubellales</taxon>
        <taxon>Candidatus Hakubellaceae</taxon>
        <taxon>Candidatus Hakubella</taxon>
    </lineage>
</organism>
<comment type="caution">
    <text evidence="1">The sequence shown here is derived from an EMBL/GenBank/DDBJ whole genome shotgun (WGS) entry which is preliminary data.</text>
</comment>